<dbReference type="InterPro" id="IPR015421">
    <property type="entry name" value="PyrdxlP-dep_Trfase_major"/>
</dbReference>
<dbReference type="AlphaFoldDB" id="A0A381ZRW7"/>
<dbReference type="SUPFAM" id="SSF53383">
    <property type="entry name" value="PLP-dependent transferases"/>
    <property type="match status" value="1"/>
</dbReference>
<dbReference type="PANTHER" id="PTHR30244">
    <property type="entry name" value="TRANSAMINASE"/>
    <property type="match status" value="1"/>
</dbReference>
<name>A0A381ZRW7_9ZZZZ</name>
<dbReference type="InterPro" id="IPR015424">
    <property type="entry name" value="PyrdxlP-dep_Trfase"/>
</dbReference>
<dbReference type="Gene3D" id="3.40.640.10">
    <property type="entry name" value="Type I PLP-dependent aspartate aminotransferase-like (Major domain)"/>
    <property type="match status" value="1"/>
</dbReference>
<reference evidence="1" key="1">
    <citation type="submission" date="2018-05" db="EMBL/GenBank/DDBJ databases">
        <authorList>
            <person name="Lanie J.A."/>
            <person name="Ng W.-L."/>
            <person name="Kazmierczak K.M."/>
            <person name="Andrzejewski T.M."/>
            <person name="Davidsen T.M."/>
            <person name="Wayne K.J."/>
            <person name="Tettelin H."/>
            <person name="Glass J.I."/>
            <person name="Rusch D."/>
            <person name="Podicherti R."/>
            <person name="Tsui H.-C.T."/>
            <person name="Winkler M.E."/>
        </authorList>
    </citation>
    <scope>NUCLEOTIDE SEQUENCE</scope>
</reference>
<dbReference type="GO" id="GO:0030170">
    <property type="term" value="F:pyridoxal phosphate binding"/>
    <property type="evidence" value="ECO:0007669"/>
    <property type="project" value="TreeGrafter"/>
</dbReference>
<evidence type="ECO:0000313" key="1">
    <source>
        <dbReference type="EMBL" id="SVA91939.1"/>
    </source>
</evidence>
<proteinExistence type="predicted"/>
<dbReference type="GO" id="GO:0000271">
    <property type="term" value="P:polysaccharide biosynthetic process"/>
    <property type="evidence" value="ECO:0007669"/>
    <property type="project" value="TreeGrafter"/>
</dbReference>
<dbReference type="Pfam" id="PF01041">
    <property type="entry name" value="DegT_DnrJ_EryC1"/>
    <property type="match status" value="1"/>
</dbReference>
<organism evidence="1">
    <name type="scientific">marine metagenome</name>
    <dbReference type="NCBI Taxonomy" id="408172"/>
    <lineage>
        <taxon>unclassified sequences</taxon>
        <taxon>metagenomes</taxon>
        <taxon>ecological metagenomes</taxon>
    </lineage>
</organism>
<dbReference type="InterPro" id="IPR000653">
    <property type="entry name" value="DegT/StrS_aminotransferase"/>
</dbReference>
<sequence length="372" mass="42291">MKLEMEIRDNILPVLGPKGGEEEVEAIREVIESGWWGKGPKVDQFEEQFAEMVGHKYAVAVTSNSHGQDLIMKAMGFKGIDVINPAISFIATAMVPLWNDCTSNIVDVKRDTLCIDPEDVALYKKPNSEVLIAVDEAGVSADYLNLRKNFGGFIIQDCAHSCWSPGAGLDGDAAVWSFQAVKTMPAGDGGMITTNDKQLADRCREMTWFGVSSTWSRLSGGSGKPGYAWDYEVNLLGYKYYMTDIIAAICLEQMKKLPKHLEFRRHVQSRYNAELHSLVERPPHSETVQYYTSRIPSEHREPLMKYLATKKIHTSVHFKPLYKFGPLKQNREYPVSEAEWIKLITLPCHNRMLEEDIDYVVYWVNLYFQEYA</sequence>
<gene>
    <name evidence="1" type="ORF">METZ01_LOCUS144793</name>
</gene>
<dbReference type="PIRSF" id="PIRSF000390">
    <property type="entry name" value="PLP_StrS"/>
    <property type="match status" value="1"/>
</dbReference>
<dbReference type="EMBL" id="UINC01022403">
    <property type="protein sequence ID" value="SVA91939.1"/>
    <property type="molecule type" value="Genomic_DNA"/>
</dbReference>
<evidence type="ECO:0008006" key="2">
    <source>
        <dbReference type="Google" id="ProtNLM"/>
    </source>
</evidence>
<dbReference type="PANTHER" id="PTHR30244:SF34">
    <property type="entry name" value="DTDP-4-AMINO-4,6-DIDEOXYGALACTOSE TRANSAMINASE"/>
    <property type="match status" value="1"/>
</dbReference>
<dbReference type="InterPro" id="IPR015422">
    <property type="entry name" value="PyrdxlP-dep_Trfase_small"/>
</dbReference>
<dbReference type="GO" id="GO:0008483">
    <property type="term" value="F:transaminase activity"/>
    <property type="evidence" value="ECO:0007669"/>
    <property type="project" value="TreeGrafter"/>
</dbReference>
<protein>
    <recommendedName>
        <fullName evidence="2">DegT/DnrJ/EryC1/StrS aminotransferase family protein</fullName>
    </recommendedName>
</protein>
<accession>A0A381ZRW7</accession>
<dbReference type="Gene3D" id="3.90.1150.10">
    <property type="entry name" value="Aspartate Aminotransferase, domain 1"/>
    <property type="match status" value="1"/>
</dbReference>